<evidence type="ECO:0000256" key="4">
    <source>
        <dbReference type="ARBA" id="ARBA00022553"/>
    </source>
</evidence>
<dbReference type="Gene3D" id="3.40.366.10">
    <property type="entry name" value="Malonyl-Coenzyme A Acyl Carrier Protein, domain 2"/>
    <property type="match status" value="1"/>
</dbReference>
<dbReference type="Gene3D" id="1.10.1200.10">
    <property type="entry name" value="ACP-like"/>
    <property type="match status" value="1"/>
</dbReference>
<dbReference type="PANTHER" id="PTHR43775:SF51">
    <property type="entry name" value="INACTIVE PHENOLPHTHIOCEROL SYNTHESIS POLYKETIDE SYNTHASE TYPE I PKS1-RELATED"/>
    <property type="match status" value="1"/>
</dbReference>
<accession>A0ABN2XG26</accession>
<dbReference type="Pfam" id="PF00698">
    <property type="entry name" value="Acyl_transf_1"/>
    <property type="match status" value="1"/>
</dbReference>
<keyword evidence="3" id="KW-0596">Phosphopantetheine</keyword>
<organism evidence="14 15">
    <name type="scientific">Streptomyces synnematoformans</name>
    <dbReference type="NCBI Taxonomy" id="415721"/>
    <lineage>
        <taxon>Bacteria</taxon>
        <taxon>Bacillati</taxon>
        <taxon>Actinomycetota</taxon>
        <taxon>Actinomycetes</taxon>
        <taxon>Kitasatosporales</taxon>
        <taxon>Streptomycetaceae</taxon>
        <taxon>Streptomyces</taxon>
    </lineage>
</organism>
<dbReference type="Pfam" id="PF08659">
    <property type="entry name" value="KR"/>
    <property type="match status" value="1"/>
</dbReference>
<dbReference type="InterPro" id="IPR036736">
    <property type="entry name" value="ACP-like_sf"/>
</dbReference>
<evidence type="ECO:0000259" key="11">
    <source>
        <dbReference type="PROSITE" id="PS50075"/>
    </source>
</evidence>
<dbReference type="PANTHER" id="PTHR43775">
    <property type="entry name" value="FATTY ACID SYNTHASE"/>
    <property type="match status" value="1"/>
</dbReference>
<dbReference type="InterPro" id="IPR020806">
    <property type="entry name" value="PKS_PP-bd"/>
</dbReference>
<dbReference type="InterPro" id="IPR032821">
    <property type="entry name" value="PKS_assoc"/>
</dbReference>
<evidence type="ECO:0000256" key="1">
    <source>
        <dbReference type="ARBA" id="ARBA00001957"/>
    </source>
</evidence>
<evidence type="ECO:0000256" key="2">
    <source>
        <dbReference type="ARBA" id="ARBA00004792"/>
    </source>
</evidence>
<dbReference type="InterPro" id="IPR015083">
    <property type="entry name" value="NorB/c/GfsB-D-like_docking"/>
</dbReference>
<dbReference type="PROSITE" id="PS52019">
    <property type="entry name" value="PKS_MFAS_DH"/>
    <property type="match status" value="1"/>
</dbReference>
<comment type="pathway">
    <text evidence="2">Antibiotic biosynthesis.</text>
</comment>
<evidence type="ECO:0000256" key="9">
    <source>
        <dbReference type="PROSITE-ProRule" id="PRU01363"/>
    </source>
</evidence>
<dbReference type="InterPro" id="IPR016035">
    <property type="entry name" value="Acyl_Trfase/lysoPLipase"/>
</dbReference>
<comment type="cofactor">
    <cofactor evidence="1">
        <name>pantetheine 4'-phosphate</name>
        <dbReference type="ChEBI" id="CHEBI:47942"/>
    </cofactor>
</comment>
<dbReference type="SMART" id="SM00823">
    <property type="entry name" value="PKS_PP"/>
    <property type="match status" value="1"/>
</dbReference>
<keyword evidence="5" id="KW-0808">Transferase</keyword>
<dbReference type="Proteomes" id="UP001500443">
    <property type="component" value="Unassembled WGS sequence"/>
</dbReference>
<sequence>MSADEQQLREYLRLVTADLRRTRQRLEEAAASRPEPVAVTAMACRFPGGVTSPEELWRLVADGAEGLSPLPGDRGWDLDALYDPDPLAPGRSYLRAGGFLCEAGDFDAELFGISPREALATDPQQRLLLEVAWEVSERAGLPPGELRGEPVGVFVGGTPQEYAPRHGDPAARDLEGYLAVGTTTSGMSGRIAYTFGLRGPALTVDTACSSSLTALHLAVQALRRGECTLALAGGVTVMSSPNWIVDLSRQQALAADGRCKAFAAAADGFGPAEGVGLLLLERLSDARRHGHPVLAVVRGTAVGQDGASNGLTAPNDEAQEQVIRDALADARLTAADVDAVEAHGTGTRLGDPIEAQALGAVYGPGRPAERPLLLGSVKSNIGHTQGAAGMAGVMKMVMAMRHGMLPATLHVDAPSAHVDWAAGVLELLTDARPWPKGGGPRRAGVSSFGITGTNAHVILEEAGEAGGAAADTVDSAAPATVVPWILSARGETALRQQAVRLREYAAGADPYPRPLDVGWSLARTRTPLEHRAVVVGGTPAELTRRLDAVAAGTEQPGVARGVARGDAAGVGLLFAGQGAQRPGMGRELYEAFPVFAAAWDEAREILDKLLPRPLNDVVSSADEETLRRTEWAQPALLAHEVALFRLVESWGVRPALVAGHSVGEIALAHVTGVLSLADAGTLAVARGRLMQALPAGGAMVAVAAPADEVVSALAGHEGDAGIAAVNGPRAVVVSGAEPVVTALARRFTDRGVKTRRLRVSHAFHSPLMEPVLTDFRAVAEGLRFHAPRIPAVSTVTGRRAGAGDLASADYWVRHAREGVRFHDAVRTMAAEGIRHVLEIGPDATLSGMAAEALADPDDMVFCPLGRADRPEPSAAVEGLARAWCAGMDVDWQALCSGGRRVELPTYAFQRRRYWLRPAPEGAAAADLGVRAAGHPMLGGAVDMADGRGVVLTGRLARSAQPWLAAHRVGERTLVPGTAFADLALRAGDEAGRGRLDELTLHTALVVPEHGGVQLQLVVDGADAAGRCPFGVYARPDMDSEAVWTRHATGVLARTAADPPADLTAWPPPGADPVDLTDCYPRLAAAGLRYGPDFQALRAVWRRGDEVFAEAALAADVDVRGFGLHPALLDAALHPVVLTGMVPTDGTPALPFSFEGAELLATGATTLRVALTPVADDAVSVTLADGSGRPVATLASLTFRSAPVEGPGHVPAARNSLYRVAWEPVTAERTPVPDPDLVVARLDEDTDARGAVHQALTFVRGWLGAQRPAEERMAIVTRTGLPPHAAAEGLIRSAQAEHPGRFVLVTTDRDPTRPADVAGIAAAVDEDHIRLRDGLVLRPRLVRADPGETPGPSPLADDGTVLLTGGTGHLGRLLARHLVTRHGVRRLLVAGRRGPAAEGVEAWAAELTGLGATVHVAACDVADRAALARLLADIPAEFPLRAVVHAAGAVDDAVVTSLTDEQVDRVLAPKADAALALDELTAGTDLSAFVLFSSVAGVLGTPGQGNYAAANAFLDALAARRRARGLPAVSLAWGPWAETGGMTGGLSPADRARMGRWGMRGLGTEEALALFDAALARNGTERTGGSQRPGRTDRTGGSFGANGPDRADAADAATLVPVRLDPAALRARGAAEGGVPPLLRSLVRTPARRTLPARDAADPSDPSDAENLSLALAGASADERRRLLLDLVRTHAAVALGHGRSDDTGADRAFHDAERPFRDAGFDSLAAIELRNRLVTATGLRLTATAVFEHPSPAALAAHLLSRWDAATPSDRLSS</sequence>
<dbReference type="SUPFAM" id="SSF47336">
    <property type="entry name" value="ACP-like"/>
    <property type="match status" value="1"/>
</dbReference>
<dbReference type="InterPro" id="IPR013968">
    <property type="entry name" value="PKS_KR"/>
</dbReference>
<evidence type="ECO:0000256" key="6">
    <source>
        <dbReference type="ARBA" id="ARBA00023194"/>
    </source>
</evidence>
<dbReference type="InterPro" id="IPR016039">
    <property type="entry name" value="Thiolase-like"/>
</dbReference>
<dbReference type="Pfam" id="PF02801">
    <property type="entry name" value="Ketoacyl-synt_C"/>
    <property type="match status" value="1"/>
</dbReference>
<dbReference type="InterPro" id="IPR057326">
    <property type="entry name" value="KR_dom"/>
</dbReference>
<evidence type="ECO:0000259" key="12">
    <source>
        <dbReference type="PROSITE" id="PS52004"/>
    </source>
</evidence>
<feature type="domain" description="Ketosynthase family 3 (KS3)" evidence="12">
    <location>
        <begin position="34"/>
        <end position="461"/>
    </location>
</feature>
<dbReference type="SUPFAM" id="SSF55048">
    <property type="entry name" value="Probable ACP-binding domain of malonyl-CoA ACP transacylase"/>
    <property type="match status" value="1"/>
</dbReference>
<feature type="region of interest" description="N-terminal hotdog fold" evidence="9">
    <location>
        <begin position="934"/>
        <end position="1058"/>
    </location>
</feature>
<feature type="active site" description="Proton acceptor; for dehydratase activity" evidence="9">
    <location>
        <position position="966"/>
    </location>
</feature>
<dbReference type="InterPro" id="IPR020807">
    <property type="entry name" value="PKS_DH"/>
</dbReference>
<dbReference type="Pfam" id="PF21089">
    <property type="entry name" value="PKS_DH_N"/>
    <property type="match status" value="1"/>
</dbReference>
<name>A0ABN2XG26_9ACTN</name>
<protein>
    <submittedName>
        <fullName evidence="14">Uncharacterized protein</fullName>
    </submittedName>
</protein>
<dbReference type="InterPro" id="IPR006162">
    <property type="entry name" value="Ppantetheine_attach_site"/>
</dbReference>
<evidence type="ECO:0000256" key="3">
    <source>
        <dbReference type="ARBA" id="ARBA00022450"/>
    </source>
</evidence>
<evidence type="ECO:0000313" key="15">
    <source>
        <dbReference type="Proteomes" id="UP001500443"/>
    </source>
</evidence>
<dbReference type="InterPro" id="IPR020841">
    <property type="entry name" value="PKS_Beta-ketoAc_synthase_dom"/>
</dbReference>
<dbReference type="PROSITE" id="PS52004">
    <property type="entry name" value="KS3_2"/>
    <property type="match status" value="1"/>
</dbReference>
<keyword evidence="7" id="KW-0511">Multifunctional enzyme</keyword>
<dbReference type="Gene3D" id="3.30.70.3290">
    <property type="match status" value="1"/>
</dbReference>
<gene>
    <name evidence="14" type="ORF">GCM10009802_08660</name>
</gene>
<dbReference type="Pfam" id="PF16197">
    <property type="entry name" value="KAsynt_C_assoc"/>
    <property type="match status" value="1"/>
</dbReference>
<keyword evidence="4" id="KW-0597">Phosphoprotein</keyword>
<evidence type="ECO:0000256" key="10">
    <source>
        <dbReference type="SAM" id="MobiDB-lite"/>
    </source>
</evidence>
<dbReference type="InterPro" id="IPR049551">
    <property type="entry name" value="PKS_DH_C"/>
</dbReference>
<dbReference type="Pfam" id="PF00550">
    <property type="entry name" value="PP-binding"/>
    <property type="match status" value="1"/>
</dbReference>
<keyword evidence="15" id="KW-1185">Reference proteome</keyword>
<dbReference type="PROSITE" id="PS00012">
    <property type="entry name" value="PHOSPHOPANTETHEINE"/>
    <property type="match status" value="1"/>
</dbReference>
<dbReference type="SUPFAM" id="SSF51735">
    <property type="entry name" value="NAD(P)-binding Rossmann-fold domains"/>
    <property type="match status" value="2"/>
</dbReference>
<dbReference type="CDD" id="cd08956">
    <property type="entry name" value="KR_3_FAS_SDR_x"/>
    <property type="match status" value="1"/>
</dbReference>
<dbReference type="InterPro" id="IPR016036">
    <property type="entry name" value="Malonyl_transacylase_ACP-bd"/>
</dbReference>
<feature type="domain" description="PKS/mFAS DH" evidence="13">
    <location>
        <begin position="934"/>
        <end position="1207"/>
    </location>
</feature>
<dbReference type="InterPro" id="IPR014031">
    <property type="entry name" value="Ketoacyl_synth_C"/>
</dbReference>
<feature type="region of interest" description="Disordered" evidence="10">
    <location>
        <begin position="1577"/>
        <end position="1606"/>
    </location>
</feature>
<dbReference type="Pfam" id="PF14765">
    <property type="entry name" value="PS-DH"/>
    <property type="match status" value="1"/>
</dbReference>
<evidence type="ECO:0000256" key="8">
    <source>
        <dbReference type="ARBA" id="ARBA00023315"/>
    </source>
</evidence>
<dbReference type="InterPro" id="IPR018201">
    <property type="entry name" value="Ketoacyl_synth_AS"/>
</dbReference>
<keyword evidence="8" id="KW-0012">Acyltransferase</keyword>
<dbReference type="InterPro" id="IPR042104">
    <property type="entry name" value="PKS_dehydratase_sf"/>
</dbReference>
<dbReference type="Pfam" id="PF08990">
    <property type="entry name" value="Docking"/>
    <property type="match status" value="1"/>
</dbReference>
<keyword evidence="6" id="KW-0045">Antibiotic biosynthesis</keyword>
<dbReference type="SMART" id="SM00827">
    <property type="entry name" value="PKS_AT"/>
    <property type="match status" value="1"/>
</dbReference>
<evidence type="ECO:0000256" key="7">
    <source>
        <dbReference type="ARBA" id="ARBA00023268"/>
    </source>
</evidence>
<dbReference type="SMART" id="SM00825">
    <property type="entry name" value="PKS_KS"/>
    <property type="match status" value="1"/>
</dbReference>
<proteinExistence type="predicted"/>
<dbReference type="InterPro" id="IPR050091">
    <property type="entry name" value="PKS_NRPS_Biosynth_Enz"/>
</dbReference>
<dbReference type="SMART" id="SM00826">
    <property type="entry name" value="PKS_DH"/>
    <property type="match status" value="1"/>
</dbReference>
<dbReference type="CDD" id="cd00833">
    <property type="entry name" value="PKS"/>
    <property type="match status" value="1"/>
</dbReference>
<dbReference type="InterPro" id="IPR014043">
    <property type="entry name" value="Acyl_transferase_dom"/>
</dbReference>
<dbReference type="SUPFAM" id="SSF52151">
    <property type="entry name" value="FabD/lysophospholipase-like"/>
    <property type="match status" value="1"/>
</dbReference>
<feature type="domain" description="Carrier" evidence="11">
    <location>
        <begin position="1681"/>
        <end position="1763"/>
    </location>
</feature>
<evidence type="ECO:0000256" key="5">
    <source>
        <dbReference type="ARBA" id="ARBA00022679"/>
    </source>
</evidence>
<dbReference type="InterPro" id="IPR009081">
    <property type="entry name" value="PP-bd_ACP"/>
</dbReference>
<dbReference type="PROSITE" id="PS50075">
    <property type="entry name" value="CARRIER"/>
    <property type="match status" value="1"/>
</dbReference>
<feature type="region of interest" description="C-terminal hotdog fold" evidence="9">
    <location>
        <begin position="1070"/>
        <end position="1207"/>
    </location>
</feature>
<dbReference type="RefSeq" id="WP_344288008.1">
    <property type="nucleotide sequence ID" value="NZ_BAAAPF010000011.1"/>
</dbReference>
<dbReference type="InterPro" id="IPR049900">
    <property type="entry name" value="PKS_mFAS_DH"/>
</dbReference>
<dbReference type="EMBL" id="BAAAPF010000011">
    <property type="protein sequence ID" value="GAA2111140.1"/>
    <property type="molecule type" value="Genomic_DNA"/>
</dbReference>
<comment type="caution">
    <text evidence="14">The sequence shown here is derived from an EMBL/GenBank/DDBJ whole genome shotgun (WGS) entry which is preliminary data.</text>
</comment>
<dbReference type="Gene3D" id="3.40.47.10">
    <property type="match status" value="1"/>
</dbReference>
<dbReference type="Gene3D" id="3.10.129.110">
    <property type="entry name" value="Polyketide synthase dehydratase"/>
    <property type="match status" value="1"/>
</dbReference>
<dbReference type="Pfam" id="PF00109">
    <property type="entry name" value="ketoacyl-synt"/>
    <property type="match status" value="1"/>
</dbReference>
<dbReference type="SUPFAM" id="SSF53901">
    <property type="entry name" value="Thiolase-like"/>
    <property type="match status" value="1"/>
</dbReference>
<dbReference type="SMART" id="SM00822">
    <property type="entry name" value="PKS_KR"/>
    <property type="match status" value="1"/>
</dbReference>
<dbReference type="Gene3D" id="3.40.50.720">
    <property type="entry name" value="NAD(P)-binding Rossmann-like Domain"/>
    <property type="match status" value="1"/>
</dbReference>
<reference evidence="14 15" key="1">
    <citation type="journal article" date="2019" name="Int. J. Syst. Evol. Microbiol.">
        <title>The Global Catalogue of Microorganisms (GCM) 10K type strain sequencing project: providing services to taxonomists for standard genome sequencing and annotation.</title>
        <authorList>
            <consortium name="The Broad Institute Genomics Platform"/>
            <consortium name="The Broad Institute Genome Sequencing Center for Infectious Disease"/>
            <person name="Wu L."/>
            <person name="Ma J."/>
        </authorList>
    </citation>
    <scope>NUCLEOTIDE SEQUENCE [LARGE SCALE GENOMIC DNA]</scope>
    <source>
        <strain evidence="14 15">JCM 15481</strain>
    </source>
</reference>
<evidence type="ECO:0000313" key="14">
    <source>
        <dbReference type="EMBL" id="GAA2111140.1"/>
    </source>
</evidence>
<dbReference type="InterPro" id="IPR001227">
    <property type="entry name" value="Ac_transferase_dom_sf"/>
</dbReference>
<dbReference type="InterPro" id="IPR014030">
    <property type="entry name" value="Ketoacyl_synth_N"/>
</dbReference>
<dbReference type="InterPro" id="IPR036291">
    <property type="entry name" value="NAD(P)-bd_dom_sf"/>
</dbReference>
<dbReference type="InterPro" id="IPR049552">
    <property type="entry name" value="PKS_DH_N"/>
</dbReference>
<evidence type="ECO:0000259" key="13">
    <source>
        <dbReference type="PROSITE" id="PS52019"/>
    </source>
</evidence>
<dbReference type="PROSITE" id="PS00606">
    <property type="entry name" value="KS3_1"/>
    <property type="match status" value="1"/>
</dbReference>
<feature type="active site" description="Proton donor; for dehydratase activity" evidence="9">
    <location>
        <position position="1129"/>
    </location>
</feature>